<protein>
    <submittedName>
        <fullName evidence="2">Nitrile hydratase</fullName>
        <ecNumber evidence="2">4.2.1.84</ecNumber>
    </submittedName>
</protein>
<feature type="domain" description="Nitrile hydratase beta subunit" evidence="1">
    <location>
        <begin position="3"/>
        <end position="87"/>
    </location>
</feature>
<dbReference type="AlphaFoldDB" id="A0A7Y9J4J3"/>
<dbReference type="InterPro" id="IPR024690">
    <property type="entry name" value="CN_hydtase_beta_dom_C"/>
</dbReference>
<dbReference type="SUPFAM" id="SSF50090">
    <property type="entry name" value="Electron transport accessory proteins"/>
    <property type="match status" value="1"/>
</dbReference>
<name>A0A7Y9J4J3_9PSEU</name>
<gene>
    <name evidence="2" type="ORF">BJ983_001240</name>
</gene>
<dbReference type="GO" id="GO:0018822">
    <property type="term" value="F:nitrile hydratase activity"/>
    <property type="evidence" value="ECO:0007669"/>
    <property type="project" value="UniProtKB-EC"/>
</dbReference>
<dbReference type="EC" id="4.2.1.84" evidence="2"/>
<keyword evidence="3" id="KW-1185">Reference proteome</keyword>
<organism evidence="2 3">
    <name type="scientific">Actinomycetospora corticicola</name>
    <dbReference type="NCBI Taxonomy" id="663602"/>
    <lineage>
        <taxon>Bacteria</taxon>
        <taxon>Bacillati</taxon>
        <taxon>Actinomycetota</taxon>
        <taxon>Actinomycetes</taxon>
        <taxon>Pseudonocardiales</taxon>
        <taxon>Pseudonocardiaceae</taxon>
        <taxon>Actinomycetospora</taxon>
    </lineage>
</organism>
<dbReference type="Gene3D" id="2.30.30.50">
    <property type="match status" value="1"/>
</dbReference>
<evidence type="ECO:0000259" key="1">
    <source>
        <dbReference type="Pfam" id="PF02211"/>
    </source>
</evidence>
<keyword evidence="2" id="KW-0456">Lyase</keyword>
<dbReference type="Proteomes" id="UP000535890">
    <property type="component" value="Unassembled WGS sequence"/>
</dbReference>
<evidence type="ECO:0000313" key="3">
    <source>
        <dbReference type="Proteomes" id="UP000535890"/>
    </source>
</evidence>
<dbReference type="RefSeq" id="WP_179793014.1">
    <property type="nucleotide sequence ID" value="NZ_BAABHP010000004.1"/>
</dbReference>
<sequence>MSPGDRVRVRMLNPPGHNRAPVYVRGRTGTVVRSVGDGRFPDEAAAVGADARREEIVTVAFDGAELWGPDGGPHDRVHVDLFVSYLERA</sequence>
<reference evidence="2 3" key="1">
    <citation type="submission" date="2020-07" db="EMBL/GenBank/DDBJ databases">
        <title>Sequencing the genomes of 1000 actinobacteria strains.</title>
        <authorList>
            <person name="Klenk H.-P."/>
        </authorList>
    </citation>
    <scope>NUCLEOTIDE SEQUENCE [LARGE SCALE GENOMIC DNA]</scope>
    <source>
        <strain evidence="2 3">DSM 45772</strain>
    </source>
</reference>
<proteinExistence type="predicted"/>
<evidence type="ECO:0000313" key="2">
    <source>
        <dbReference type="EMBL" id="NYD35138.1"/>
    </source>
</evidence>
<comment type="caution">
    <text evidence="2">The sequence shown here is derived from an EMBL/GenBank/DDBJ whole genome shotgun (WGS) entry which is preliminary data.</text>
</comment>
<dbReference type="InterPro" id="IPR008990">
    <property type="entry name" value="Elect_transpt_acc-like_dom_sf"/>
</dbReference>
<accession>A0A7Y9J4J3</accession>
<dbReference type="EMBL" id="JACCBN010000001">
    <property type="protein sequence ID" value="NYD35138.1"/>
    <property type="molecule type" value="Genomic_DNA"/>
</dbReference>
<dbReference type="Pfam" id="PF02211">
    <property type="entry name" value="NHase_beta_C"/>
    <property type="match status" value="1"/>
</dbReference>